<keyword evidence="8" id="KW-0560">Oxidoreductase</keyword>
<dbReference type="GO" id="GO:0000166">
    <property type="term" value="F:nucleotide binding"/>
    <property type="evidence" value="ECO:0007669"/>
    <property type="project" value="UniProtKB-KW"/>
</dbReference>
<comment type="function">
    <text evidence="10">Catalyzes the reduction of ribonucleotides to deoxyribonucleotides. May function to provide a pool of deoxyribonucleotide precursors for DNA repair during oxygen limitation and/or for immediate growth after restoration of oxygen.</text>
</comment>
<dbReference type="Pfam" id="PF02867">
    <property type="entry name" value="Ribonuc_red_lgC"/>
    <property type="match status" value="1"/>
</dbReference>
<proteinExistence type="inferred from homology"/>
<evidence type="ECO:0000256" key="3">
    <source>
        <dbReference type="ARBA" id="ARBA00012274"/>
    </source>
</evidence>
<comment type="catalytic activity">
    <reaction evidence="12">
        <text>a 2'-deoxyribonucleoside 5'-diphosphate + [thioredoxin]-disulfide + H2O = a ribonucleoside 5'-diphosphate + [thioredoxin]-dithiol</text>
        <dbReference type="Rhea" id="RHEA:23252"/>
        <dbReference type="Rhea" id="RHEA-COMP:10698"/>
        <dbReference type="Rhea" id="RHEA-COMP:10700"/>
        <dbReference type="ChEBI" id="CHEBI:15377"/>
        <dbReference type="ChEBI" id="CHEBI:29950"/>
        <dbReference type="ChEBI" id="CHEBI:50058"/>
        <dbReference type="ChEBI" id="CHEBI:57930"/>
        <dbReference type="ChEBI" id="CHEBI:73316"/>
        <dbReference type="EC" id="1.17.4.1"/>
    </reaction>
</comment>
<keyword evidence="9" id="KW-0170">Cobalt</keyword>
<evidence type="ECO:0000313" key="15">
    <source>
        <dbReference type="EMBL" id="KKL71171.1"/>
    </source>
</evidence>
<evidence type="ECO:0000256" key="6">
    <source>
        <dbReference type="ARBA" id="ARBA00022634"/>
    </source>
</evidence>
<dbReference type="EMBL" id="LAZR01025669">
    <property type="protein sequence ID" value="KKL71171.1"/>
    <property type="molecule type" value="Genomic_DNA"/>
</dbReference>
<dbReference type="SUPFAM" id="SSF51998">
    <property type="entry name" value="PFL-like glycyl radical enzymes"/>
    <property type="match status" value="1"/>
</dbReference>
<evidence type="ECO:0000256" key="2">
    <source>
        <dbReference type="ARBA" id="ARBA00007405"/>
    </source>
</evidence>
<dbReference type="Gene3D" id="3.20.70.20">
    <property type="match status" value="1"/>
</dbReference>
<dbReference type="GO" id="GO:0004748">
    <property type="term" value="F:ribonucleoside-diphosphate reductase activity, thioredoxin disulfide as acceptor"/>
    <property type="evidence" value="ECO:0007669"/>
    <property type="project" value="UniProtKB-EC"/>
</dbReference>
<organism evidence="15">
    <name type="scientific">marine sediment metagenome</name>
    <dbReference type="NCBI Taxonomy" id="412755"/>
    <lineage>
        <taxon>unclassified sequences</taxon>
        <taxon>metagenomes</taxon>
        <taxon>ecological metagenomes</taxon>
    </lineage>
</organism>
<evidence type="ECO:0000256" key="4">
    <source>
        <dbReference type="ARBA" id="ARBA00014409"/>
    </source>
</evidence>
<evidence type="ECO:0000256" key="11">
    <source>
        <dbReference type="ARBA" id="ARBA00033050"/>
    </source>
</evidence>
<feature type="non-terminal residue" evidence="15">
    <location>
        <position position="1"/>
    </location>
</feature>
<evidence type="ECO:0000256" key="7">
    <source>
        <dbReference type="ARBA" id="ARBA00022741"/>
    </source>
</evidence>
<dbReference type="GO" id="GO:0031419">
    <property type="term" value="F:cobalamin binding"/>
    <property type="evidence" value="ECO:0007669"/>
    <property type="project" value="UniProtKB-KW"/>
</dbReference>
<gene>
    <name evidence="15" type="ORF">LCGC14_2097560</name>
</gene>
<protein>
    <recommendedName>
        <fullName evidence="4">Vitamin B12-dependent ribonucleotide reductase</fullName>
        <ecNumber evidence="3">1.17.4.1</ecNumber>
    </recommendedName>
    <alternativeName>
        <fullName evidence="11">Ribonucleoside-diphosphate reductase NrdJ</fullName>
    </alternativeName>
</protein>
<name>A0A0F9EY37_9ZZZZ</name>
<sequence length="279" mass="30575">LMQAAFQEVTDNAVSKTINMANSATVEDVKNAYLMAWENGLKGITVYRDGCKETQVLTTGHSHEEKVNNLPSMENPLKVPAIKPELGIRQMTHAGNMHGHIALNPSKDYAPIEVFMELGNAGDEEAAAMEAYGRLTSLWLRSGGELEQIIAQLSDIGSGAGVATRDGGVHSIPQGFARALMKFQLMRKHYDIGDILTGKIDYDKLDEDISDILRKGGNNANELGNEKSENGNSTVYREKCPNPGCPGFWFVKKVVKNAILVVFLSVNLNIFSNTNTYKK</sequence>
<comment type="similarity">
    <text evidence="2">Belongs to the ribonucleoside diphosphate reductase class-2 family.</text>
</comment>
<dbReference type="Pfam" id="PF12637">
    <property type="entry name" value="TSCPD"/>
    <property type="match status" value="1"/>
</dbReference>
<evidence type="ECO:0000259" key="13">
    <source>
        <dbReference type="Pfam" id="PF02867"/>
    </source>
</evidence>
<keyword evidence="5" id="KW-0846">Cobalamin</keyword>
<evidence type="ECO:0000259" key="14">
    <source>
        <dbReference type="Pfam" id="PF12637"/>
    </source>
</evidence>
<accession>A0A0F9EY37</accession>
<comment type="cofactor">
    <cofactor evidence="1">
        <name>adenosylcob(III)alamin</name>
        <dbReference type="ChEBI" id="CHEBI:18408"/>
    </cofactor>
</comment>
<dbReference type="AlphaFoldDB" id="A0A0F9EY37"/>
<keyword evidence="6" id="KW-0237">DNA synthesis</keyword>
<evidence type="ECO:0000256" key="1">
    <source>
        <dbReference type="ARBA" id="ARBA00001922"/>
    </source>
</evidence>
<dbReference type="InterPro" id="IPR050862">
    <property type="entry name" value="RdRp_reductase_class-2"/>
</dbReference>
<evidence type="ECO:0000256" key="12">
    <source>
        <dbReference type="ARBA" id="ARBA00047754"/>
    </source>
</evidence>
<feature type="domain" description="TSCPD" evidence="14">
    <location>
        <begin position="88"/>
        <end position="183"/>
    </location>
</feature>
<evidence type="ECO:0000256" key="8">
    <source>
        <dbReference type="ARBA" id="ARBA00023002"/>
    </source>
</evidence>
<evidence type="ECO:0000256" key="9">
    <source>
        <dbReference type="ARBA" id="ARBA00023285"/>
    </source>
</evidence>
<dbReference type="PANTHER" id="PTHR43371:SF1">
    <property type="entry name" value="RIBONUCLEOSIDE-DIPHOSPHATE REDUCTASE"/>
    <property type="match status" value="1"/>
</dbReference>
<dbReference type="GO" id="GO:0071897">
    <property type="term" value="P:DNA biosynthetic process"/>
    <property type="evidence" value="ECO:0007669"/>
    <property type="project" value="UniProtKB-KW"/>
</dbReference>
<feature type="domain" description="Ribonucleotide reductase large subunit C-terminal" evidence="13">
    <location>
        <begin position="2"/>
        <end position="47"/>
    </location>
</feature>
<dbReference type="EC" id="1.17.4.1" evidence="3"/>
<keyword evidence="7" id="KW-0547">Nucleotide-binding</keyword>
<dbReference type="InterPro" id="IPR024434">
    <property type="entry name" value="TSCPD_dom"/>
</dbReference>
<comment type="caution">
    <text evidence="15">The sequence shown here is derived from an EMBL/GenBank/DDBJ whole genome shotgun (WGS) entry which is preliminary data.</text>
</comment>
<evidence type="ECO:0000256" key="10">
    <source>
        <dbReference type="ARBA" id="ARBA00025437"/>
    </source>
</evidence>
<dbReference type="PANTHER" id="PTHR43371">
    <property type="entry name" value="VITAMIN B12-DEPENDENT RIBONUCLEOTIDE REDUCTASE"/>
    <property type="match status" value="1"/>
</dbReference>
<reference evidence="15" key="1">
    <citation type="journal article" date="2015" name="Nature">
        <title>Complex archaea that bridge the gap between prokaryotes and eukaryotes.</title>
        <authorList>
            <person name="Spang A."/>
            <person name="Saw J.H."/>
            <person name="Jorgensen S.L."/>
            <person name="Zaremba-Niedzwiedzka K."/>
            <person name="Martijn J."/>
            <person name="Lind A.E."/>
            <person name="van Eijk R."/>
            <person name="Schleper C."/>
            <person name="Guy L."/>
            <person name="Ettema T.J."/>
        </authorList>
    </citation>
    <scope>NUCLEOTIDE SEQUENCE</scope>
</reference>
<evidence type="ECO:0000256" key="5">
    <source>
        <dbReference type="ARBA" id="ARBA00022628"/>
    </source>
</evidence>
<dbReference type="InterPro" id="IPR000788">
    <property type="entry name" value="RNR_lg_C"/>
</dbReference>